<evidence type="ECO:0000259" key="2">
    <source>
        <dbReference type="Pfam" id="PF12146"/>
    </source>
</evidence>
<reference evidence="3 4" key="1">
    <citation type="submission" date="2017-02" db="EMBL/GenBank/DDBJ databases">
        <authorList>
            <person name="Peterson S.W."/>
        </authorList>
    </citation>
    <scope>NUCLEOTIDE SEQUENCE [LARGE SCALE GENOMIC DNA]</scope>
    <source>
        <strain evidence="3 4">DSM 22323</strain>
    </source>
</reference>
<dbReference type="Gene3D" id="3.40.50.1820">
    <property type="entry name" value="alpha/beta hydrolase"/>
    <property type="match status" value="1"/>
</dbReference>
<feature type="domain" description="Serine aminopeptidase S33" evidence="2">
    <location>
        <begin position="65"/>
        <end position="189"/>
    </location>
</feature>
<feature type="signal peptide" evidence="1">
    <location>
        <begin position="1"/>
        <end position="20"/>
    </location>
</feature>
<dbReference type="STRING" id="619805.SAMN05660477_02498"/>
<organism evidence="3 4">
    <name type="scientific">Soonwooa buanensis</name>
    <dbReference type="NCBI Taxonomy" id="619805"/>
    <lineage>
        <taxon>Bacteria</taxon>
        <taxon>Pseudomonadati</taxon>
        <taxon>Bacteroidota</taxon>
        <taxon>Flavobacteriia</taxon>
        <taxon>Flavobacteriales</taxon>
        <taxon>Weeksellaceae</taxon>
        <taxon>Chryseobacterium group</taxon>
        <taxon>Soonwooa</taxon>
    </lineage>
</organism>
<evidence type="ECO:0000313" key="3">
    <source>
        <dbReference type="EMBL" id="SKC02459.1"/>
    </source>
</evidence>
<dbReference type="Pfam" id="PF12146">
    <property type="entry name" value="Hydrolase_4"/>
    <property type="match status" value="1"/>
</dbReference>
<dbReference type="EMBL" id="FUYZ01000009">
    <property type="protein sequence ID" value="SKC02459.1"/>
    <property type="molecule type" value="Genomic_DNA"/>
</dbReference>
<sequence length="264" mass="29295">MKNALLFTFVLAFFSQFSKAQMDDKFYQPSKILKPIEFKNVENISLPVESDTITAIVLKPETKSIKKTILFFHGAGGNVTTYQFMVKPLVEVGYQVVMVDLRGYGKSTGTPTHLNVAADAQKFFDAMLVRPDIKNTKVYIYGASLGTQVATKISKDNQNKISGLIIDGGMSSFTDIAAHFAPQYKDVIEKMLISPYSVKEDVKALKGLPKLFIYGSEDKTVPFEQGKTNFANAAEPKQFLEYKGDHLLGVKVIKDDIVKAISNL</sequence>
<evidence type="ECO:0000313" key="4">
    <source>
        <dbReference type="Proteomes" id="UP000191112"/>
    </source>
</evidence>
<proteinExistence type="predicted"/>
<gene>
    <name evidence="3" type="ORF">SAMN05660477_02498</name>
</gene>
<protein>
    <recommendedName>
        <fullName evidence="2">Serine aminopeptidase S33 domain-containing protein</fullName>
    </recommendedName>
</protein>
<name>A0A1T5G295_9FLAO</name>
<dbReference type="SUPFAM" id="SSF53474">
    <property type="entry name" value="alpha/beta-Hydrolases"/>
    <property type="match status" value="1"/>
</dbReference>
<dbReference type="Proteomes" id="UP000191112">
    <property type="component" value="Unassembled WGS sequence"/>
</dbReference>
<dbReference type="PANTHER" id="PTHR12277">
    <property type="entry name" value="ALPHA/BETA HYDROLASE DOMAIN-CONTAINING PROTEIN"/>
    <property type="match status" value="1"/>
</dbReference>
<keyword evidence="1" id="KW-0732">Signal</keyword>
<dbReference type="AlphaFoldDB" id="A0A1T5G295"/>
<keyword evidence="4" id="KW-1185">Reference proteome</keyword>
<feature type="chain" id="PRO_5012165392" description="Serine aminopeptidase S33 domain-containing protein" evidence="1">
    <location>
        <begin position="21"/>
        <end position="264"/>
    </location>
</feature>
<evidence type="ECO:0000256" key="1">
    <source>
        <dbReference type="SAM" id="SignalP"/>
    </source>
</evidence>
<accession>A0A1T5G295</accession>
<dbReference type="InterPro" id="IPR029058">
    <property type="entry name" value="AB_hydrolase_fold"/>
</dbReference>
<dbReference type="OrthoDB" id="9777090at2"/>
<dbReference type="InterPro" id="IPR022742">
    <property type="entry name" value="Hydrolase_4"/>
</dbReference>
<dbReference type="PANTHER" id="PTHR12277:SF81">
    <property type="entry name" value="PROTEIN ABHD13"/>
    <property type="match status" value="1"/>
</dbReference>